<keyword evidence="6 8" id="KW-1133">Transmembrane helix</keyword>
<evidence type="ECO:0000313" key="12">
    <source>
        <dbReference type="Proteomes" id="UP000717585"/>
    </source>
</evidence>
<dbReference type="Gene3D" id="3.40.50.300">
    <property type="entry name" value="P-loop containing nucleotide triphosphate hydrolases"/>
    <property type="match status" value="2"/>
</dbReference>
<evidence type="ECO:0000256" key="8">
    <source>
        <dbReference type="SAM" id="Phobius"/>
    </source>
</evidence>
<dbReference type="SMART" id="SM00382">
    <property type="entry name" value="AAA"/>
    <property type="match status" value="2"/>
</dbReference>
<dbReference type="Pfam" id="PF06472">
    <property type="entry name" value="ABC_membrane_2"/>
    <property type="match status" value="2"/>
</dbReference>
<dbReference type="InterPro" id="IPR017871">
    <property type="entry name" value="ABC_transporter-like_CS"/>
</dbReference>
<dbReference type="Gene3D" id="1.20.1560.10">
    <property type="entry name" value="ABC transporter type 1, transmembrane domain"/>
    <property type="match status" value="2"/>
</dbReference>
<dbReference type="InterPro" id="IPR011527">
    <property type="entry name" value="ABC1_TM_dom"/>
</dbReference>
<evidence type="ECO:0000259" key="9">
    <source>
        <dbReference type="PROSITE" id="PS50893"/>
    </source>
</evidence>
<name>A0A8J6ARS0_9EUKA</name>
<evidence type="ECO:0000256" key="5">
    <source>
        <dbReference type="ARBA" id="ARBA00022840"/>
    </source>
</evidence>
<evidence type="ECO:0000259" key="10">
    <source>
        <dbReference type="PROSITE" id="PS50929"/>
    </source>
</evidence>
<dbReference type="InterPro" id="IPR036640">
    <property type="entry name" value="ABC1_TM_sf"/>
</dbReference>
<dbReference type="AlphaFoldDB" id="A0A8J6ARS0"/>
<dbReference type="EMBL" id="JAHDYR010000035">
    <property type="protein sequence ID" value="KAG9392656.1"/>
    <property type="molecule type" value="Genomic_DNA"/>
</dbReference>
<dbReference type="InterPro" id="IPR003439">
    <property type="entry name" value="ABC_transporter-like_ATP-bd"/>
</dbReference>
<dbReference type="Pfam" id="PF00005">
    <property type="entry name" value="ABC_tran"/>
    <property type="match status" value="2"/>
</dbReference>
<feature type="transmembrane region" description="Helical" evidence="8">
    <location>
        <begin position="722"/>
        <end position="743"/>
    </location>
</feature>
<evidence type="ECO:0000256" key="2">
    <source>
        <dbReference type="ARBA" id="ARBA00022448"/>
    </source>
</evidence>
<reference evidence="11" key="1">
    <citation type="submission" date="2021-05" db="EMBL/GenBank/DDBJ databases">
        <title>A free-living protist that lacks canonical eukaryotic 1 DNA replication and segregation systems.</title>
        <authorList>
            <person name="Salas-Leiva D.E."/>
            <person name="Tromer E.C."/>
            <person name="Curtis B.A."/>
            <person name="Jerlstrom-Hultqvist J."/>
            <person name="Kolisko M."/>
            <person name="Yi Z."/>
            <person name="Salas-Leiva J.S."/>
            <person name="Gallot-Lavallee L."/>
            <person name="Kops G.J.P.L."/>
            <person name="Archibald J.M."/>
            <person name="Simpson A.G.B."/>
            <person name="Roger A.J."/>
        </authorList>
    </citation>
    <scope>NUCLEOTIDE SEQUENCE</scope>
    <source>
        <strain evidence="11">BICM</strain>
    </source>
</reference>
<keyword evidence="4" id="KW-0547">Nucleotide-binding</keyword>
<keyword evidence="7 8" id="KW-0472">Membrane</keyword>
<dbReference type="PROSITE" id="PS00211">
    <property type="entry name" value="ABC_TRANSPORTER_1"/>
    <property type="match status" value="2"/>
</dbReference>
<dbReference type="OrthoDB" id="422637at2759"/>
<keyword evidence="5" id="KW-0067">ATP-binding</keyword>
<feature type="transmembrane region" description="Helical" evidence="8">
    <location>
        <begin position="38"/>
        <end position="67"/>
    </location>
</feature>
<dbReference type="CDD" id="cd03223">
    <property type="entry name" value="ABCD_peroxisomal_ALDP"/>
    <property type="match status" value="2"/>
</dbReference>
<feature type="domain" description="ABC transporter" evidence="9">
    <location>
        <begin position="1009"/>
        <end position="1212"/>
    </location>
</feature>
<evidence type="ECO:0000256" key="6">
    <source>
        <dbReference type="ARBA" id="ARBA00022989"/>
    </source>
</evidence>
<dbReference type="PROSITE" id="PS50893">
    <property type="entry name" value="ABC_TRANSPORTER_2"/>
    <property type="match status" value="2"/>
</dbReference>
<feature type="transmembrane region" description="Helical" evidence="8">
    <location>
        <begin position="205"/>
        <end position="226"/>
    </location>
</feature>
<dbReference type="InterPro" id="IPR050835">
    <property type="entry name" value="ABC_transporter_sub-D"/>
</dbReference>
<gene>
    <name evidence="11" type="ORF">J8273_6024</name>
</gene>
<evidence type="ECO:0000256" key="1">
    <source>
        <dbReference type="ARBA" id="ARBA00008575"/>
    </source>
</evidence>
<feature type="transmembrane region" description="Helical" evidence="8">
    <location>
        <begin position="809"/>
        <end position="831"/>
    </location>
</feature>
<organism evidence="11 12">
    <name type="scientific">Carpediemonas membranifera</name>
    <dbReference type="NCBI Taxonomy" id="201153"/>
    <lineage>
        <taxon>Eukaryota</taxon>
        <taxon>Metamonada</taxon>
        <taxon>Carpediemonas-like organisms</taxon>
        <taxon>Carpediemonas</taxon>
    </lineage>
</organism>
<dbReference type="GO" id="GO:0016020">
    <property type="term" value="C:membrane"/>
    <property type="evidence" value="ECO:0007669"/>
    <property type="project" value="InterPro"/>
</dbReference>
<keyword evidence="3 8" id="KW-0812">Transmembrane</keyword>
<feature type="transmembrane region" description="Helical" evidence="8">
    <location>
        <begin position="670"/>
        <end position="691"/>
    </location>
</feature>
<dbReference type="InterPro" id="IPR027417">
    <property type="entry name" value="P-loop_NTPase"/>
</dbReference>
<protein>
    <submittedName>
        <fullName evidence="11">ABC transporter transmembrane region 2</fullName>
    </submittedName>
</protein>
<evidence type="ECO:0000256" key="3">
    <source>
        <dbReference type="ARBA" id="ARBA00022692"/>
    </source>
</evidence>
<dbReference type="GO" id="GO:0016887">
    <property type="term" value="F:ATP hydrolysis activity"/>
    <property type="evidence" value="ECO:0007669"/>
    <property type="project" value="InterPro"/>
</dbReference>
<evidence type="ECO:0000256" key="7">
    <source>
        <dbReference type="ARBA" id="ARBA00023136"/>
    </source>
</evidence>
<accession>A0A8J6ARS0</accession>
<evidence type="ECO:0000256" key="4">
    <source>
        <dbReference type="ARBA" id="ARBA00022741"/>
    </source>
</evidence>
<comment type="caution">
    <text evidence="11">The sequence shown here is derived from an EMBL/GenBank/DDBJ whole genome shotgun (WGS) entry which is preliminary data.</text>
</comment>
<dbReference type="PANTHER" id="PTHR11384:SF59">
    <property type="entry name" value="LYSOSOMAL COBALAMIN TRANSPORTER ABCD4"/>
    <property type="match status" value="1"/>
</dbReference>
<feature type="domain" description="ABC transporter" evidence="9">
    <location>
        <begin position="382"/>
        <end position="623"/>
    </location>
</feature>
<evidence type="ECO:0000313" key="11">
    <source>
        <dbReference type="EMBL" id="KAG9392656.1"/>
    </source>
</evidence>
<dbReference type="GO" id="GO:0140359">
    <property type="term" value="F:ABC-type transporter activity"/>
    <property type="evidence" value="ECO:0007669"/>
    <property type="project" value="InterPro"/>
</dbReference>
<dbReference type="SUPFAM" id="SSF90123">
    <property type="entry name" value="ABC transporter transmembrane region"/>
    <property type="match status" value="2"/>
</dbReference>
<dbReference type="SUPFAM" id="SSF52540">
    <property type="entry name" value="P-loop containing nucleoside triphosphate hydrolases"/>
    <property type="match status" value="2"/>
</dbReference>
<dbReference type="InterPro" id="IPR003593">
    <property type="entry name" value="AAA+_ATPase"/>
</dbReference>
<dbReference type="GO" id="GO:0005524">
    <property type="term" value="F:ATP binding"/>
    <property type="evidence" value="ECO:0007669"/>
    <property type="project" value="UniProtKB-KW"/>
</dbReference>
<feature type="transmembrane region" description="Helical" evidence="8">
    <location>
        <begin position="837"/>
        <end position="857"/>
    </location>
</feature>
<dbReference type="Proteomes" id="UP000717585">
    <property type="component" value="Unassembled WGS sequence"/>
</dbReference>
<keyword evidence="12" id="KW-1185">Reference proteome</keyword>
<feature type="domain" description="ABC transmembrane type-1" evidence="10">
    <location>
        <begin position="671"/>
        <end position="920"/>
    </location>
</feature>
<keyword evidence="2" id="KW-0813">Transport</keyword>
<proteinExistence type="inferred from homology"/>
<dbReference type="PANTHER" id="PTHR11384">
    <property type="entry name" value="ATP-BINDING CASSETTE, SUB-FAMILY D MEMBER"/>
    <property type="match status" value="1"/>
</dbReference>
<feature type="transmembrane region" description="Helical" evidence="8">
    <location>
        <begin position="12"/>
        <end position="32"/>
    </location>
</feature>
<sequence>MLIAIEKTLFHVFELFDGVFRFLWLFRVGFINRRATKLWLILSVHLILILFIPLITLAISFLSGFLLCSATRTCQQTKLNDSFLTLTLGTVAAIALQFSISQACDSTGWTLGVEWRRIVTRRYHEGMLHSANHYTLATSFSECDNPDQRATTNTRMLLAFACGSNVPPVEAVLFGSQGIIAQAVGTLLPLIVAVLTSPTATAAMVVYYIVCFLVMRVISFPLSVLAQRQEEKEGNFRYLHTCLRTHAEAVAFYNGGSNEQATTDAALDAVIYNQRRLVWWSLPSVYFKQIQYSFNVVAPTFVVAVLPLLMGSDACISTNKLNTEITNLTSMMASLAGMIELIQPISVFDGLLKRSYELDKAIRKVDKLRSNICRQPKSGNHIKLERVTLSSPNDADRIILDQLTLDLLEGESTVIMGPSGSGKSSLLRVIGGLWAPLEGDVMVPDDLFFLPQKSYIFSGSLRDQIIYPDLADTKRLNRVEMTSYQNLESPESLGGDDRIETCLRDCELGYLLDRFGLDTEAPWGDILSGGEQQRLGFARLFFHNPCWAVMDEATSALDGPLETRLLTECTRRGITMVSVAHRQSVIPHHKMVIELDSSSKSIKSIKSVAEYQRENPPPPVVERRLTQHVAHTNAIPPKPTRRSRLAALEALPMVGRLIHAFIPSVLSADIILLLVGSFCVFASNAMLAVVLGEISPQISGGVACPAKSPDSLVDKSSVYRPTIITVAITIVFTCLVCVTRITSTIQGYRTRKRVTHDLSTRYFNLKGYYKIQREASIDNIDQRLTADCKTFSDILCGEVVPNNPSITRIVVIVTVNVVLATVFLGTRWYLIFVVTSIFLLGLVLSSGATAAIAPLTYRQEQREGTLRYVHTRVRQFSEQIAFLRGDQREKEAADKALDAVIANQRMLVLAGTVAGLFQHLGVELMSHGLLVVTAIVTRLGGQSYQFATAVNNDLNQIGESLTYVFAAFSQCFVLLGTSARLVETFAALSRVSRQDLDEKTVGPIDGDKIAVNSLDVVADGKALISDVSFELHRGESMVIMGPSGSGKSSILRYIAGLWADSTGDSEIIRPVDLHFIPQHIYLPQAPLRDQVTYPDIGPDDDRIETCLRDCELGYLLDRFGLDTEAPWGDILSGGEQQRLGFARLFFHNPRWAVMDEATSALDGPLETRLLTECTRRGITMVSVAHRQSVIPHHKLLLEVTDAGYDMYSISSNNR</sequence>
<dbReference type="PROSITE" id="PS50929">
    <property type="entry name" value="ABC_TM1F"/>
    <property type="match status" value="1"/>
</dbReference>
<comment type="similarity">
    <text evidence="1">Belongs to the ABC transporter superfamily. ABCD family. Peroxisomal fatty acyl CoA transporter (TC 3.A.1.203) subfamily.</text>
</comment>